<reference evidence="2 3" key="1">
    <citation type="submission" date="2020-08" db="EMBL/GenBank/DDBJ databases">
        <title>Dyella sp. G9 isolated from forest soil.</title>
        <authorList>
            <person name="Fu J."/>
            <person name="Qiu L."/>
        </authorList>
    </citation>
    <scope>NUCLEOTIDE SEQUENCE [LARGE SCALE GENOMIC DNA]</scope>
    <source>
        <strain evidence="2 3">G9</strain>
    </source>
</reference>
<organism evidence="2 3">
    <name type="scientific">Dyella telluris</name>
    <dbReference type="NCBI Taxonomy" id="2763498"/>
    <lineage>
        <taxon>Bacteria</taxon>
        <taxon>Pseudomonadati</taxon>
        <taxon>Pseudomonadota</taxon>
        <taxon>Gammaproteobacteria</taxon>
        <taxon>Lysobacterales</taxon>
        <taxon>Rhodanobacteraceae</taxon>
        <taxon>Dyella</taxon>
    </lineage>
</organism>
<protein>
    <submittedName>
        <fullName evidence="2">DUF2058 family protein</fullName>
    </submittedName>
</protein>
<feature type="compositionally biased region" description="Low complexity" evidence="1">
    <location>
        <begin position="54"/>
        <end position="64"/>
    </location>
</feature>
<name>A0A7G8Q478_9GAMM</name>
<dbReference type="Proteomes" id="UP000515873">
    <property type="component" value="Chromosome"/>
</dbReference>
<proteinExistence type="predicted"/>
<dbReference type="InterPro" id="IPR018636">
    <property type="entry name" value="DUF2058"/>
</dbReference>
<evidence type="ECO:0000256" key="1">
    <source>
        <dbReference type="SAM" id="MobiDB-lite"/>
    </source>
</evidence>
<feature type="compositionally biased region" description="Gly residues" evidence="1">
    <location>
        <begin position="36"/>
        <end position="47"/>
    </location>
</feature>
<evidence type="ECO:0000313" key="2">
    <source>
        <dbReference type="EMBL" id="QNK01586.1"/>
    </source>
</evidence>
<evidence type="ECO:0000313" key="3">
    <source>
        <dbReference type="Proteomes" id="UP000515873"/>
    </source>
</evidence>
<dbReference type="EMBL" id="CP060412">
    <property type="protein sequence ID" value="QNK01586.1"/>
    <property type="molecule type" value="Genomic_DNA"/>
</dbReference>
<sequence>MADSLRDQLLKSGIVKQVREEKRPAAPQGGKSIGQRPGGGPFKGGKPGQHKPQGKPQGKPAGGKSQEDIDLAKAYAIRAQTEANERKRAEQAAAEEARVRRERKLKIQQLLEGKTLNKADAEHVRHFEYGGKIRRVHVDADQLKAINAGELGVVQQQGRYLVVTRELADQVKAIDVNQIALLVEPGSEGSIGEDGVPDDLIW</sequence>
<accession>A0A7G8Q478</accession>
<dbReference type="AlphaFoldDB" id="A0A7G8Q478"/>
<feature type="region of interest" description="Disordered" evidence="1">
    <location>
        <begin position="1"/>
        <end position="69"/>
    </location>
</feature>
<dbReference type="Pfam" id="PF09831">
    <property type="entry name" value="DUF2058"/>
    <property type="match status" value="1"/>
</dbReference>
<keyword evidence="3" id="KW-1185">Reference proteome</keyword>
<gene>
    <name evidence="2" type="ORF">H8F01_21580</name>
</gene>
<dbReference type="RefSeq" id="WP_187057047.1">
    <property type="nucleotide sequence ID" value="NZ_CP060412.1"/>
</dbReference>
<dbReference type="KEGG" id="dtl:H8F01_21580"/>